<keyword evidence="3" id="KW-1185">Reference proteome</keyword>
<dbReference type="EMBL" id="CP028923">
    <property type="protein sequence ID" value="QCK15628.1"/>
    <property type="molecule type" value="Genomic_DNA"/>
</dbReference>
<dbReference type="AlphaFoldDB" id="A0A4D7K8M5"/>
<dbReference type="SUPFAM" id="SSF54427">
    <property type="entry name" value="NTF2-like"/>
    <property type="match status" value="1"/>
</dbReference>
<evidence type="ECO:0000313" key="3">
    <source>
        <dbReference type="Proteomes" id="UP000298616"/>
    </source>
</evidence>
<proteinExistence type="predicted"/>
<dbReference type="InterPro" id="IPR032710">
    <property type="entry name" value="NTF2-like_dom_sf"/>
</dbReference>
<name>A0A4D7K8M5_9BACT</name>
<accession>A0A4D7K8M5</accession>
<dbReference type="Proteomes" id="UP000298616">
    <property type="component" value="Chromosome"/>
</dbReference>
<sequence>MEKTPMQVVQGFGAGMASGTDSWKEFIADTITFDGPAAQVKGIEEFIGLNEGFMSMVRGNRMKKAVEIDNYVITQVEIDVEMPTGKTITLDMSEWYETENGKIMSIKVYYDAEEFRKESV</sequence>
<dbReference type="OrthoDB" id="1439817at2"/>
<organism evidence="2 3">
    <name type="scientific">Mangrovivirga cuniculi</name>
    <dbReference type="NCBI Taxonomy" id="2715131"/>
    <lineage>
        <taxon>Bacteria</taxon>
        <taxon>Pseudomonadati</taxon>
        <taxon>Bacteroidota</taxon>
        <taxon>Cytophagia</taxon>
        <taxon>Cytophagales</taxon>
        <taxon>Mangrovivirgaceae</taxon>
        <taxon>Mangrovivirga</taxon>
    </lineage>
</organism>
<reference evidence="2 3" key="1">
    <citation type="submission" date="2018-04" db="EMBL/GenBank/DDBJ databases">
        <title>Complete genome uncultured novel isolate.</title>
        <authorList>
            <person name="Merlino G."/>
        </authorList>
    </citation>
    <scope>NUCLEOTIDE SEQUENCE [LARGE SCALE GENOMIC DNA]</scope>
    <source>
        <strain evidence="3">R1DC9</strain>
    </source>
</reference>
<dbReference type="InterPro" id="IPR037401">
    <property type="entry name" value="SnoaL-like"/>
</dbReference>
<gene>
    <name evidence="2" type="ORF">DCC35_13180</name>
</gene>
<dbReference type="Gene3D" id="3.10.450.50">
    <property type="match status" value="1"/>
</dbReference>
<evidence type="ECO:0000313" key="2">
    <source>
        <dbReference type="EMBL" id="QCK15628.1"/>
    </source>
</evidence>
<evidence type="ECO:0000259" key="1">
    <source>
        <dbReference type="Pfam" id="PF12680"/>
    </source>
</evidence>
<feature type="domain" description="SnoaL-like" evidence="1">
    <location>
        <begin position="20"/>
        <end position="104"/>
    </location>
</feature>
<protein>
    <recommendedName>
        <fullName evidence="1">SnoaL-like domain-containing protein</fullName>
    </recommendedName>
</protein>
<dbReference type="KEGG" id="fpf:DCC35_13180"/>
<dbReference type="Pfam" id="PF12680">
    <property type="entry name" value="SnoaL_2"/>
    <property type="match status" value="1"/>
</dbReference>